<dbReference type="EMBL" id="MU001510">
    <property type="protein sequence ID" value="KAF2439047.1"/>
    <property type="molecule type" value="Genomic_DNA"/>
</dbReference>
<evidence type="ECO:0000256" key="1">
    <source>
        <dbReference type="SAM" id="MobiDB-lite"/>
    </source>
</evidence>
<dbReference type="OrthoDB" id="3798432at2759"/>
<sequence length="549" mass="61995">MQAQASSTDPFCGSTDSTEVPEHGSDVRILSNFAQSVVISPLSRLHEVTLAQEDVSRARQDLLVERSKTRSAGEAVRLQRIVTGNVEGQLLNALREFYNANAKAFPASITEAYGKAIQERDRLGSIEDGYFEAERTLGGSEWRFMQKEEMLYQYHFPDLRAHMDSALSKYTDPPPPPPPDPVLIGNQTVLVHNAPPPPPPPHTLPLDSREPVVVVEPSPINRSMPNSVVQLEEQYKSAVTELDNLRKEFDSLRPQQSELLELEFGKRRTHIEASEHRVRSQVLFEQYSTLLTKLAEKEVEVQHLRQTRWGTPDINTDMSRRMSDEWMLDYVKTNPMERKMYMNVLEETGILMPHGDSLDEWSERYWFSHATNSSSADGPDSIQAVGNRPHTDSSTSSNMDKSVQTNATPQGYDLPTTQPAPQQSPLLILDKASSHSRDYEICSERFAYGAPKSDTASHPSDPAEPNFHPTDLWVPKHSSDHMKRSVKYTRVRVGTLALELYSSRETCTTQQSRSTVIAQKQKDQFVVMPDPRNGIVQGDHDLQEWHIAP</sequence>
<evidence type="ECO:0000313" key="3">
    <source>
        <dbReference type="Proteomes" id="UP000799764"/>
    </source>
</evidence>
<gene>
    <name evidence="2" type="ORF">P171DRAFT_525612</name>
</gene>
<protein>
    <submittedName>
        <fullName evidence="2">Uncharacterized protein</fullName>
    </submittedName>
</protein>
<keyword evidence="3" id="KW-1185">Reference proteome</keyword>
<proteinExistence type="predicted"/>
<feature type="compositionally biased region" description="Polar residues" evidence="1">
    <location>
        <begin position="1"/>
        <end position="18"/>
    </location>
</feature>
<reference evidence="2" key="1">
    <citation type="journal article" date="2020" name="Stud. Mycol.">
        <title>101 Dothideomycetes genomes: a test case for predicting lifestyles and emergence of pathogens.</title>
        <authorList>
            <person name="Haridas S."/>
            <person name="Albert R."/>
            <person name="Binder M."/>
            <person name="Bloem J."/>
            <person name="Labutti K."/>
            <person name="Salamov A."/>
            <person name="Andreopoulos B."/>
            <person name="Baker S."/>
            <person name="Barry K."/>
            <person name="Bills G."/>
            <person name="Bluhm B."/>
            <person name="Cannon C."/>
            <person name="Castanera R."/>
            <person name="Culley D."/>
            <person name="Daum C."/>
            <person name="Ezra D."/>
            <person name="Gonzalez J."/>
            <person name="Henrissat B."/>
            <person name="Kuo A."/>
            <person name="Liang C."/>
            <person name="Lipzen A."/>
            <person name="Lutzoni F."/>
            <person name="Magnuson J."/>
            <person name="Mondo S."/>
            <person name="Nolan M."/>
            <person name="Ohm R."/>
            <person name="Pangilinan J."/>
            <person name="Park H.-J."/>
            <person name="Ramirez L."/>
            <person name="Alfaro M."/>
            <person name="Sun H."/>
            <person name="Tritt A."/>
            <person name="Yoshinaga Y."/>
            <person name="Zwiers L.-H."/>
            <person name="Turgeon B."/>
            <person name="Goodwin S."/>
            <person name="Spatafora J."/>
            <person name="Crous P."/>
            <person name="Grigoriev I."/>
        </authorList>
    </citation>
    <scope>NUCLEOTIDE SEQUENCE</scope>
    <source>
        <strain evidence="2">CBS 690.94</strain>
    </source>
</reference>
<feature type="region of interest" description="Disordered" evidence="1">
    <location>
        <begin position="1"/>
        <end position="22"/>
    </location>
</feature>
<dbReference type="AlphaFoldDB" id="A0A9P4P886"/>
<comment type="caution">
    <text evidence="2">The sequence shown here is derived from an EMBL/GenBank/DDBJ whole genome shotgun (WGS) entry which is preliminary data.</text>
</comment>
<accession>A0A9P4P886</accession>
<feature type="region of interest" description="Disordered" evidence="1">
    <location>
        <begin position="372"/>
        <end position="424"/>
    </location>
</feature>
<organism evidence="2 3">
    <name type="scientific">Karstenula rhodostoma CBS 690.94</name>
    <dbReference type="NCBI Taxonomy" id="1392251"/>
    <lineage>
        <taxon>Eukaryota</taxon>
        <taxon>Fungi</taxon>
        <taxon>Dikarya</taxon>
        <taxon>Ascomycota</taxon>
        <taxon>Pezizomycotina</taxon>
        <taxon>Dothideomycetes</taxon>
        <taxon>Pleosporomycetidae</taxon>
        <taxon>Pleosporales</taxon>
        <taxon>Massarineae</taxon>
        <taxon>Didymosphaeriaceae</taxon>
        <taxon>Karstenula</taxon>
    </lineage>
</organism>
<name>A0A9P4P886_9PLEO</name>
<dbReference type="Proteomes" id="UP000799764">
    <property type="component" value="Unassembled WGS sequence"/>
</dbReference>
<feature type="compositionally biased region" description="Polar residues" evidence="1">
    <location>
        <begin position="392"/>
        <end position="424"/>
    </location>
</feature>
<evidence type="ECO:0000313" key="2">
    <source>
        <dbReference type="EMBL" id="KAF2439047.1"/>
    </source>
</evidence>